<dbReference type="AlphaFoldDB" id="A0A0G4GZZ6"/>
<keyword evidence="3" id="KW-1185">Reference proteome</keyword>
<evidence type="ECO:0000256" key="1">
    <source>
        <dbReference type="SAM" id="MobiDB-lite"/>
    </source>
</evidence>
<protein>
    <submittedName>
        <fullName evidence="2">Uncharacterized protein</fullName>
    </submittedName>
</protein>
<name>A0A0G4GZZ6_VITBC</name>
<feature type="region of interest" description="Disordered" evidence="1">
    <location>
        <begin position="149"/>
        <end position="170"/>
    </location>
</feature>
<gene>
    <name evidence="2" type="ORF">Vbra_3468</name>
</gene>
<dbReference type="Proteomes" id="UP000041254">
    <property type="component" value="Unassembled WGS sequence"/>
</dbReference>
<dbReference type="EMBL" id="CDMY01000908">
    <property type="protein sequence ID" value="CEM36864.1"/>
    <property type="molecule type" value="Genomic_DNA"/>
</dbReference>
<reference evidence="2 3" key="1">
    <citation type="submission" date="2014-11" db="EMBL/GenBank/DDBJ databases">
        <authorList>
            <person name="Zhu J."/>
            <person name="Qi W."/>
            <person name="Song R."/>
        </authorList>
    </citation>
    <scope>NUCLEOTIDE SEQUENCE [LARGE SCALE GENOMIC DNA]</scope>
</reference>
<feature type="compositionally biased region" description="Pro residues" evidence="1">
    <location>
        <begin position="161"/>
        <end position="170"/>
    </location>
</feature>
<organism evidence="2 3">
    <name type="scientific">Vitrella brassicaformis (strain CCMP3155)</name>
    <dbReference type="NCBI Taxonomy" id="1169540"/>
    <lineage>
        <taxon>Eukaryota</taxon>
        <taxon>Sar</taxon>
        <taxon>Alveolata</taxon>
        <taxon>Colpodellida</taxon>
        <taxon>Vitrellaceae</taxon>
        <taxon>Vitrella</taxon>
    </lineage>
</organism>
<evidence type="ECO:0000313" key="2">
    <source>
        <dbReference type="EMBL" id="CEM36864.1"/>
    </source>
</evidence>
<dbReference type="VEuPathDB" id="CryptoDB:Vbra_3468"/>
<dbReference type="PhylomeDB" id="A0A0G4GZZ6"/>
<feature type="compositionally biased region" description="Basic and acidic residues" evidence="1">
    <location>
        <begin position="151"/>
        <end position="160"/>
    </location>
</feature>
<sequence>MAERQSGTYGQASSTAGGAVLRAGGAANGPNRSQLEQQLLSAIESQKLTGVVTIDMQGLSEEELQLATRIMRKDGWTETKQVLCLSRHLGGRTLPITLTADDIKTYQSRVEDEWPRSMAQTALVGFPVERLDKQAQRYEVLGTVCTVLRGSDTDPHDPPIRAHPPHPSAG</sequence>
<accession>A0A0G4GZZ6</accession>
<dbReference type="InParanoid" id="A0A0G4GZZ6"/>
<proteinExistence type="predicted"/>
<evidence type="ECO:0000313" key="3">
    <source>
        <dbReference type="Proteomes" id="UP000041254"/>
    </source>
</evidence>